<dbReference type="GO" id="GO:0005737">
    <property type="term" value="C:cytoplasm"/>
    <property type="evidence" value="ECO:0007669"/>
    <property type="project" value="TreeGrafter"/>
</dbReference>
<dbReference type="GO" id="GO:0005524">
    <property type="term" value="F:ATP binding"/>
    <property type="evidence" value="ECO:0007669"/>
    <property type="project" value="UniProtKB-KW"/>
</dbReference>
<dbReference type="Pfam" id="PF06071">
    <property type="entry name" value="YchF-GTPase_C"/>
    <property type="match status" value="1"/>
</dbReference>
<name>A0A7C4EMB4_9BACT</name>
<keyword evidence="4" id="KW-0067">ATP-binding</keyword>
<dbReference type="InterPro" id="IPR004396">
    <property type="entry name" value="ATPase_YchF/OLA1"/>
</dbReference>
<dbReference type="GO" id="GO:0046872">
    <property type="term" value="F:metal ion binding"/>
    <property type="evidence" value="ECO:0007669"/>
    <property type="project" value="UniProtKB-KW"/>
</dbReference>
<dbReference type="Gene3D" id="3.40.50.300">
    <property type="entry name" value="P-loop containing nucleotide triphosphate hydrolases"/>
    <property type="match status" value="1"/>
</dbReference>
<dbReference type="Pfam" id="PF01926">
    <property type="entry name" value="MMR_HSR1"/>
    <property type="match status" value="1"/>
</dbReference>
<keyword evidence="3" id="KW-0547">Nucleotide-binding</keyword>
<comment type="cofactor">
    <cofactor evidence="1">
        <name>Mg(2+)</name>
        <dbReference type="ChEBI" id="CHEBI:18420"/>
    </cofactor>
</comment>
<accession>A0A7C4EMB4</accession>
<gene>
    <name evidence="6" type="primary">ychF</name>
    <name evidence="6" type="ORF">ENV75_06550</name>
</gene>
<dbReference type="Gene3D" id="1.10.150.300">
    <property type="entry name" value="TGS-like domain"/>
    <property type="match status" value="1"/>
</dbReference>
<dbReference type="InterPro" id="IPR027417">
    <property type="entry name" value="P-loop_NTPase"/>
</dbReference>
<dbReference type="SUPFAM" id="SSF52540">
    <property type="entry name" value="P-loop containing nucleoside triphosphate hydrolases"/>
    <property type="match status" value="1"/>
</dbReference>
<sequence length="348" mass="39631">MKIALTGFFNSGKTTIFNVLTHQKIETSLYPTPAETVHKGIFYVDDPRLKKISELVNPKKITPVTIECIDPAGLTDSSVHNSKIFKELINADAVVYILRGFEDLSVPYRFETVDPVRDLNEIDYEVILSDLELVSKRIEKMTEQKKKGQKINEKEMEVLEFLRGYLEGGKPLRKLNLTEETLREIRHLSFLSLKPFLSIINADENSFKENRFKDTGILTVCGLLEMELCELSEEDINSFASVMGIQELLTRKITEKIYQTLNCISFFTIVSGEVRAWSIKKGTKAVEAAGKIHSDIQRGFIKAEVISYNEFVSVDGDISLARNKGILRLEGKEYEIKDGEIITFRFKV</sequence>
<keyword evidence="2" id="KW-0479">Metal-binding</keyword>
<evidence type="ECO:0000256" key="1">
    <source>
        <dbReference type="ARBA" id="ARBA00001946"/>
    </source>
</evidence>
<comment type="caution">
    <text evidence="6">The sequence shown here is derived from an EMBL/GenBank/DDBJ whole genome shotgun (WGS) entry which is preliminary data.</text>
</comment>
<dbReference type="PROSITE" id="PS51880">
    <property type="entry name" value="TGS"/>
    <property type="match status" value="1"/>
</dbReference>
<evidence type="ECO:0000256" key="2">
    <source>
        <dbReference type="ARBA" id="ARBA00022723"/>
    </source>
</evidence>
<dbReference type="InterPro" id="IPR006073">
    <property type="entry name" value="GTP-bd"/>
</dbReference>
<dbReference type="Gene3D" id="3.10.20.30">
    <property type="match status" value="1"/>
</dbReference>
<dbReference type="InterPro" id="IPR023192">
    <property type="entry name" value="TGS-like_dom_sf"/>
</dbReference>
<evidence type="ECO:0000313" key="6">
    <source>
        <dbReference type="EMBL" id="HGH00087.1"/>
    </source>
</evidence>
<dbReference type="SUPFAM" id="SSF81271">
    <property type="entry name" value="TGS-like"/>
    <property type="match status" value="1"/>
</dbReference>
<evidence type="ECO:0000259" key="5">
    <source>
        <dbReference type="PROSITE" id="PS51880"/>
    </source>
</evidence>
<dbReference type="EMBL" id="DTHO01000070">
    <property type="protein sequence ID" value="HGH00087.1"/>
    <property type="molecule type" value="Genomic_DNA"/>
</dbReference>
<reference evidence="6" key="1">
    <citation type="journal article" date="2020" name="mSystems">
        <title>Genome- and Community-Level Interaction Insights into Carbon Utilization and Element Cycling Functions of Hydrothermarchaeota in Hydrothermal Sediment.</title>
        <authorList>
            <person name="Zhou Z."/>
            <person name="Liu Y."/>
            <person name="Xu W."/>
            <person name="Pan J."/>
            <person name="Luo Z.H."/>
            <person name="Li M."/>
        </authorList>
    </citation>
    <scope>NUCLEOTIDE SEQUENCE [LARGE SCALE GENOMIC DNA]</scope>
    <source>
        <strain evidence="6">SpSt-788</strain>
    </source>
</reference>
<evidence type="ECO:0000256" key="3">
    <source>
        <dbReference type="ARBA" id="ARBA00022741"/>
    </source>
</evidence>
<dbReference type="PANTHER" id="PTHR23305">
    <property type="entry name" value="OBG GTPASE FAMILY"/>
    <property type="match status" value="1"/>
</dbReference>
<feature type="domain" description="TGS" evidence="5">
    <location>
        <begin position="262"/>
        <end position="346"/>
    </location>
</feature>
<dbReference type="InterPro" id="IPR012676">
    <property type="entry name" value="TGS-like"/>
</dbReference>
<dbReference type="PANTHER" id="PTHR23305:SF18">
    <property type="entry name" value="OBG-TYPE G DOMAIN-CONTAINING PROTEIN"/>
    <property type="match status" value="1"/>
</dbReference>
<evidence type="ECO:0000256" key="4">
    <source>
        <dbReference type="ARBA" id="ARBA00022840"/>
    </source>
</evidence>
<dbReference type="GO" id="GO:0016887">
    <property type="term" value="F:ATP hydrolysis activity"/>
    <property type="evidence" value="ECO:0007669"/>
    <property type="project" value="InterPro"/>
</dbReference>
<dbReference type="FunFam" id="1.10.150.300:FF:000001">
    <property type="entry name" value="Ribosome-binding ATPase YchF"/>
    <property type="match status" value="1"/>
</dbReference>
<dbReference type="InterPro" id="IPR012675">
    <property type="entry name" value="Beta-grasp_dom_sf"/>
</dbReference>
<proteinExistence type="predicted"/>
<dbReference type="FunFam" id="3.10.20.30:FF:000001">
    <property type="entry name" value="Ribosome-binding ATPase YchF"/>
    <property type="match status" value="1"/>
</dbReference>
<dbReference type="PIRSF" id="PIRSF006641">
    <property type="entry name" value="CHP00092"/>
    <property type="match status" value="1"/>
</dbReference>
<dbReference type="InterPro" id="IPR013029">
    <property type="entry name" value="YchF_C"/>
</dbReference>
<protein>
    <submittedName>
        <fullName evidence="6">Redox-regulated ATPase YchF</fullName>
    </submittedName>
</protein>
<dbReference type="GO" id="GO:0005525">
    <property type="term" value="F:GTP binding"/>
    <property type="evidence" value="ECO:0007669"/>
    <property type="project" value="InterPro"/>
</dbReference>
<dbReference type="InterPro" id="IPR004095">
    <property type="entry name" value="TGS"/>
</dbReference>
<organism evidence="6">
    <name type="scientific">Thermodesulfovibrio aggregans</name>
    <dbReference type="NCBI Taxonomy" id="86166"/>
    <lineage>
        <taxon>Bacteria</taxon>
        <taxon>Pseudomonadati</taxon>
        <taxon>Nitrospirota</taxon>
        <taxon>Thermodesulfovibrionia</taxon>
        <taxon>Thermodesulfovibrionales</taxon>
        <taxon>Thermodesulfovibrionaceae</taxon>
        <taxon>Thermodesulfovibrio</taxon>
    </lineage>
</organism>
<dbReference type="AlphaFoldDB" id="A0A7C4EMB4"/>